<evidence type="ECO:0000313" key="2">
    <source>
        <dbReference type="EMBL" id="MBT1696021.1"/>
    </source>
</evidence>
<sequence>MPKVAALILLLALACCTAREQTSQPAHPKRDTAMISPNPDDFYSVLKIYGDSESDSLLLPVATKKRIKVIRMQGTEMAQQPYGGGDCWGKVRRFVLAGDTLTIDKHSCGEHGFGNTVFLKTGDSLRMVVTYEVDHQQNENQSLFTDLLEIVEFKPYESNIQTSTEFITDWSVLTTDRAPRKSGRFQGENASANYEYHIEQCKALKKLNVLSDE</sequence>
<comment type="caution">
    <text evidence="2">The sequence shown here is derived from an EMBL/GenBank/DDBJ whole genome shotgun (WGS) entry which is preliminary data.</text>
</comment>
<keyword evidence="3" id="KW-1185">Reference proteome</keyword>
<dbReference type="RefSeq" id="WP_254160919.1">
    <property type="nucleotide sequence ID" value="NZ_JAHESF010000003.1"/>
</dbReference>
<organism evidence="2 3">
    <name type="scientific">Chryseosolibacter histidini</name>
    <dbReference type="NCBI Taxonomy" id="2782349"/>
    <lineage>
        <taxon>Bacteria</taxon>
        <taxon>Pseudomonadati</taxon>
        <taxon>Bacteroidota</taxon>
        <taxon>Cytophagia</taxon>
        <taxon>Cytophagales</taxon>
        <taxon>Chryseotaleaceae</taxon>
        <taxon>Chryseosolibacter</taxon>
    </lineage>
</organism>
<gene>
    <name evidence="2" type="ORF">KK083_03975</name>
</gene>
<evidence type="ECO:0000313" key="3">
    <source>
        <dbReference type="Proteomes" id="UP001319200"/>
    </source>
</evidence>
<evidence type="ECO:0008006" key="4">
    <source>
        <dbReference type="Google" id="ProtNLM"/>
    </source>
</evidence>
<feature type="signal peptide" evidence="1">
    <location>
        <begin position="1"/>
        <end position="20"/>
    </location>
</feature>
<name>A0AAP2GHH1_9BACT</name>
<reference evidence="2 3" key="1">
    <citation type="submission" date="2021-05" db="EMBL/GenBank/DDBJ databases">
        <title>A Polyphasic approach of four new species of the genus Ohtaekwangia: Ohtaekwangia histidinii sp. nov., Ohtaekwangia cretensis sp. nov., Ohtaekwangia indiensis sp. nov., Ohtaekwangia reichenbachii sp. nov. from diverse environment.</title>
        <authorList>
            <person name="Octaviana S."/>
        </authorList>
    </citation>
    <scope>NUCLEOTIDE SEQUENCE [LARGE SCALE GENOMIC DNA]</scope>
    <source>
        <strain evidence="2 3">PWU4</strain>
    </source>
</reference>
<accession>A0AAP2GHH1</accession>
<feature type="chain" id="PRO_5042815447" description="DUF4468 domain-containing protein" evidence="1">
    <location>
        <begin position="21"/>
        <end position="213"/>
    </location>
</feature>
<dbReference type="PROSITE" id="PS51257">
    <property type="entry name" value="PROKAR_LIPOPROTEIN"/>
    <property type="match status" value="1"/>
</dbReference>
<keyword evidence="1" id="KW-0732">Signal</keyword>
<protein>
    <recommendedName>
        <fullName evidence="4">DUF4468 domain-containing protein</fullName>
    </recommendedName>
</protein>
<dbReference type="Proteomes" id="UP001319200">
    <property type="component" value="Unassembled WGS sequence"/>
</dbReference>
<proteinExistence type="predicted"/>
<dbReference type="EMBL" id="JAHESF010000003">
    <property type="protein sequence ID" value="MBT1696021.1"/>
    <property type="molecule type" value="Genomic_DNA"/>
</dbReference>
<evidence type="ECO:0000256" key="1">
    <source>
        <dbReference type="SAM" id="SignalP"/>
    </source>
</evidence>
<dbReference type="AlphaFoldDB" id="A0AAP2GHH1"/>